<evidence type="ECO:0000256" key="1">
    <source>
        <dbReference type="ARBA" id="ARBA00007583"/>
    </source>
</evidence>
<evidence type="ECO:0000256" key="3">
    <source>
        <dbReference type="ARBA" id="ARBA00022679"/>
    </source>
</evidence>
<reference evidence="10" key="1">
    <citation type="journal article" date="2019" name="Int. J. Syst. Evol. Microbiol.">
        <title>The Global Catalogue of Microorganisms (GCM) 10K type strain sequencing project: providing services to taxonomists for standard genome sequencing and annotation.</title>
        <authorList>
            <consortium name="The Broad Institute Genomics Platform"/>
            <consortium name="The Broad Institute Genome Sequencing Center for Infectious Disease"/>
            <person name="Wu L."/>
            <person name="Ma J."/>
        </authorList>
    </citation>
    <scope>NUCLEOTIDE SEQUENCE [LARGE SCALE GENOMIC DNA]</scope>
    <source>
        <strain evidence="10">JCM 16673</strain>
    </source>
</reference>
<dbReference type="RefSeq" id="WP_344761510.1">
    <property type="nucleotide sequence ID" value="NZ_BAAAZE010000002.1"/>
</dbReference>
<dbReference type="PANTHER" id="PTHR24045:SF0">
    <property type="entry name" value="N-ACETYLGLUCOSAMINE-1-PHOSPHOTRANSFERASE SUBUNITS ALPHA_BETA"/>
    <property type="match status" value="1"/>
</dbReference>
<dbReference type="PANTHER" id="PTHR24045">
    <property type="match status" value="1"/>
</dbReference>
<accession>A0ABP7SKI9</accession>
<keyword evidence="10" id="KW-1185">Reference proteome</keyword>
<comment type="caution">
    <text evidence="9">The sequence shown here is derived from an EMBL/GenBank/DDBJ whole genome shotgun (WGS) entry which is preliminary data.</text>
</comment>
<keyword evidence="3" id="KW-0808">Transferase</keyword>
<proteinExistence type="inferred from homology"/>
<dbReference type="InterPro" id="IPR021520">
    <property type="entry name" value="Stealth_CR2"/>
</dbReference>
<evidence type="ECO:0000256" key="5">
    <source>
        <dbReference type="ARBA" id="ARBA00032902"/>
    </source>
</evidence>
<evidence type="ECO:0000256" key="4">
    <source>
        <dbReference type="ARBA" id="ARBA00023169"/>
    </source>
</evidence>
<keyword evidence="4" id="KW-0270">Exopolysaccharide synthesis</keyword>
<gene>
    <name evidence="9" type="ORF">GCM10022212_03640</name>
</gene>
<feature type="domain" description="Stealth protein CR2 conserved region 2" evidence="6">
    <location>
        <begin position="49"/>
        <end position="151"/>
    </location>
</feature>
<dbReference type="InterPro" id="IPR031356">
    <property type="entry name" value="Stealth_CR4"/>
</dbReference>
<evidence type="ECO:0000259" key="8">
    <source>
        <dbReference type="Pfam" id="PF17103"/>
    </source>
</evidence>
<feature type="domain" description="Stealth protein CR4 conserved region 4" evidence="8">
    <location>
        <begin position="286"/>
        <end position="325"/>
    </location>
</feature>
<organism evidence="9 10">
    <name type="scientific">Actimicrobium antarcticum</name>
    <dbReference type="NCBI Taxonomy" id="1051899"/>
    <lineage>
        <taxon>Bacteria</taxon>
        <taxon>Pseudomonadati</taxon>
        <taxon>Pseudomonadota</taxon>
        <taxon>Betaproteobacteria</taxon>
        <taxon>Burkholderiales</taxon>
        <taxon>Oxalobacteraceae</taxon>
        <taxon>Actimicrobium</taxon>
    </lineage>
</organism>
<feature type="domain" description="Stealth protein CR1 conserved region 1" evidence="7">
    <location>
        <begin position="6"/>
        <end position="32"/>
    </location>
</feature>
<evidence type="ECO:0000313" key="9">
    <source>
        <dbReference type="EMBL" id="GAA4012955.1"/>
    </source>
</evidence>
<dbReference type="Pfam" id="PF17101">
    <property type="entry name" value="Stealth_CR1"/>
    <property type="match status" value="1"/>
</dbReference>
<dbReference type="Pfam" id="PF17103">
    <property type="entry name" value="Stealth_CR4"/>
    <property type="match status" value="1"/>
</dbReference>
<dbReference type="EMBL" id="BAAAZE010000002">
    <property type="protein sequence ID" value="GAA4012955.1"/>
    <property type="molecule type" value="Genomic_DNA"/>
</dbReference>
<dbReference type="InterPro" id="IPR031358">
    <property type="entry name" value="Stealth_CR1"/>
</dbReference>
<evidence type="ECO:0000256" key="2">
    <source>
        <dbReference type="ARBA" id="ARBA00022423"/>
    </source>
</evidence>
<name>A0ABP7SKI9_9BURK</name>
<comment type="similarity">
    <text evidence="1">Belongs to the stealth family.</text>
</comment>
<sequence length="369" mass="41811">MTDATPIDIVYLWVDGNDPAWRRRRHRAAEKLSVLHRDAIAVYGNVEGRFRDNDELRYSLRALEKFFPEHGHVYIVTDAQAPGWLRASEHITIVDHASLIPAASLPTFDSGNIESYIHRIPNLSERFFYFNDDVFFGAPVKVDDWFSDDGIRVAWSDEPMVSDEPLRQDATSLENACRLSGQWLAARDFPAYRHTFRTFAHSPRPMLRSMLFALEVAAPDMFSMVRSTVFRTWDKPTIVSDFVMRWAIANGVATVRDYSHLYVSTGDTDTAHQLAALIAQLGKLAFFCINDTTDDAHTLDPRLALVREALQQIFPEASGFENDALAGQPAPYRRRRSDAVNPVLQRNLYELDLHKVGGMVPVTGAEEIV</sequence>
<dbReference type="Proteomes" id="UP001501353">
    <property type="component" value="Unassembled WGS sequence"/>
</dbReference>
<evidence type="ECO:0000259" key="6">
    <source>
        <dbReference type="Pfam" id="PF11380"/>
    </source>
</evidence>
<protein>
    <recommendedName>
        <fullName evidence="2">Capsular polysaccharide phosphotransferase SacB</fullName>
    </recommendedName>
    <alternativeName>
        <fullName evidence="5">Stealth protein SacB</fullName>
    </alternativeName>
</protein>
<evidence type="ECO:0000313" key="10">
    <source>
        <dbReference type="Proteomes" id="UP001501353"/>
    </source>
</evidence>
<dbReference type="Pfam" id="PF11380">
    <property type="entry name" value="Stealth_CR2"/>
    <property type="match status" value="1"/>
</dbReference>
<dbReference type="InterPro" id="IPR047141">
    <property type="entry name" value="Stealth"/>
</dbReference>
<evidence type="ECO:0000259" key="7">
    <source>
        <dbReference type="Pfam" id="PF17101"/>
    </source>
</evidence>